<dbReference type="Pfam" id="PF05186">
    <property type="entry name" value="Dpy-30"/>
    <property type="match status" value="1"/>
</dbReference>
<evidence type="ECO:0000313" key="5">
    <source>
        <dbReference type="EMBL" id="ORZ08182.1"/>
    </source>
</evidence>
<dbReference type="CDD" id="cd22965">
    <property type="entry name" value="DD_DPY30_SDC1"/>
    <property type="match status" value="1"/>
</dbReference>
<feature type="compositionally biased region" description="Polar residues" evidence="4">
    <location>
        <begin position="24"/>
        <end position="36"/>
    </location>
</feature>
<dbReference type="Proteomes" id="UP000193560">
    <property type="component" value="Unassembled WGS sequence"/>
</dbReference>
<evidence type="ECO:0000256" key="3">
    <source>
        <dbReference type="ARBA" id="ARBA00023242"/>
    </source>
</evidence>
<dbReference type="EMBL" id="MCGE01000032">
    <property type="protein sequence ID" value="ORZ08182.1"/>
    <property type="molecule type" value="Genomic_DNA"/>
</dbReference>
<dbReference type="STRING" id="90262.A0A1X2I2X9"/>
<comment type="similarity">
    <text evidence="2">Belongs to the dpy-30 family.</text>
</comment>
<keyword evidence="3" id="KW-0539">Nucleus</keyword>
<dbReference type="InterPro" id="IPR049629">
    <property type="entry name" value="DPY30_SDC1_DD"/>
</dbReference>
<dbReference type="AlphaFoldDB" id="A0A1X2I2X9"/>
<dbReference type="OrthoDB" id="417678at2759"/>
<feature type="compositionally biased region" description="Polar residues" evidence="4">
    <location>
        <begin position="7"/>
        <end position="17"/>
    </location>
</feature>
<dbReference type="InterPro" id="IPR007858">
    <property type="entry name" value="Dpy-30_motif"/>
</dbReference>
<evidence type="ECO:0000256" key="2">
    <source>
        <dbReference type="ARBA" id="ARBA00010849"/>
    </source>
</evidence>
<feature type="region of interest" description="Disordered" evidence="4">
    <location>
        <begin position="1"/>
        <end position="86"/>
    </location>
</feature>
<sequence length="135" mass="14629">MNPAENKVSNSTLSQPGKNADVPSKSQGDTSLTLQDRSGKMSDQVAHSKVKGQNTKYKTDMPPPSLTATTKTTTMGMNNPHGVRTAPRSYLDDTVVPTLLEGMKVLVSQRPEDPLAFLGQYLLDRSTTNQDSHKA</sequence>
<evidence type="ECO:0000313" key="6">
    <source>
        <dbReference type="Proteomes" id="UP000193560"/>
    </source>
</evidence>
<gene>
    <name evidence="5" type="ORF">BCR42DRAFT_425400</name>
</gene>
<dbReference type="Gene3D" id="1.20.890.10">
    <property type="entry name" value="cAMP-dependent protein kinase regulatory subunit, dimerization-anchoring domain"/>
    <property type="match status" value="1"/>
</dbReference>
<name>A0A1X2I2X9_9FUNG</name>
<comment type="subcellular location">
    <subcellularLocation>
        <location evidence="1">Nucleus</location>
    </subcellularLocation>
</comment>
<evidence type="ECO:0000256" key="4">
    <source>
        <dbReference type="SAM" id="MobiDB-lite"/>
    </source>
</evidence>
<accession>A0A1X2I2X9</accession>
<comment type="caution">
    <text evidence="5">The sequence shown here is derived from an EMBL/GenBank/DDBJ whole genome shotgun (WGS) entry which is preliminary data.</text>
</comment>
<protein>
    <recommendedName>
        <fullName evidence="7">Dpy-30 motif-domain-containing protein</fullName>
    </recommendedName>
</protein>
<organism evidence="5 6">
    <name type="scientific">Absidia repens</name>
    <dbReference type="NCBI Taxonomy" id="90262"/>
    <lineage>
        <taxon>Eukaryota</taxon>
        <taxon>Fungi</taxon>
        <taxon>Fungi incertae sedis</taxon>
        <taxon>Mucoromycota</taxon>
        <taxon>Mucoromycotina</taxon>
        <taxon>Mucoromycetes</taxon>
        <taxon>Mucorales</taxon>
        <taxon>Cunninghamellaceae</taxon>
        <taxon>Absidia</taxon>
    </lineage>
</organism>
<proteinExistence type="inferred from homology"/>
<evidence type="ECO:0008006" key="7">
    <source>
        <dbReference type="Google" id="ProtNLM"/>
    </source>
</evidence>
<evidence type="ECO:0000256" key="1">
    <source>
        <dbReference type="ARBA" id="ARBA00004123"/>
    </source>
</evidence>
<dbReference type="GO" id="GO:0005634">
    <property type="term" value="C:nucleus"/>
    <property type="evidence" value="ECO:0007669"/>
    <property type="project" value="UniProtKB-SubCell"/>
</dbReference>
<keyword evidence="6" id="KW-1185">Reference proteome</keyword>
<reference evidence="5 6" key="1">
    <citation type="submission" date="2016-07" db="EMBL/GenBank/DDBJ databases">
        <title>Pervasive Adenine N6-methylation of Active Genes in Fungi.</title>
        <authorList>
            <consortium name="DOE Joint Genome Institute"/>
            <person name="Mondo S.J."/>
            <person name="Dannebaum R.O."/>
            <person name="Kuo R.C."/>
            <person name="Labutti K."/>
            <person name="Haridas S."/>
            <person name="Kuo A."/>
            <person name="Salamov A."/>
            <person name="Ahrendt S.R."/>
            <person name="Lipzen A."/>
            <person name="Sullivan W."/>
            <person name="Andreopoulos W.B."/>
            <person name="Clum A."/>
            <person name="Lindquist E."/>
            <person name="Daum C."/>
            <person name="Ramamoorthy G.K."/>
            <person name="Gryganskyi A."/>
            <person name="Culley D."/>
            <person name="Magnuson J.K."/>
            <person name="James T.Y."/>
            <person name="O'Malley M.A."/>
            <person name="Stajich J.E."/>
            <person name="Spatafora J.W."/>
            <person name="Visel A."/>
            <person name="Grigoriev I.V."/>
        </authorList>
    </citation>
    <scope>NUCLEOTIDE SEQUENCE [LARGE SCALE GENOMIC DNA]</scope>
    <source>
        <strain evidence="5 6">NRRL 1336</strain>
    </source>
</reference>